<protein>
    <submittedName>
        <fullName evidence="2">Unannotated protein</fullName>
    </submittedName>
</protein>
<feature type="transmembrane region" description="Helical" evidence="1">
    <location>
        <begin position="65"/>
        <end position="84"/>
    </location>
</feature>
<evidence type="ECO:0000256" key="1">
    <source>
        <dbReference type="SAM" id="Phobius"/>
    </source>
</evidence>
<keyword evidence="1" id="KW-0812">Transmembrane</keyword>
<dbReference type="EMBL" id="CAFBMX010000004">
    <property type="protein sequence ID" value="CAB4926908.1"/>
    <property type="molecule type" value="Genomic_DNA"/>
</dbReference>
<name>A0A6J7I7C1_9ZZZZ</name>
<dbReference type="AlphaFoldDB" id="A0A6J7I7C1"/>
<keyword evidence="1" id="KW-0472">Membrane</keyword>
<feature type="transmembrane region" description="Helical" evidence="1">
    <location>
        <begin position="126"/>
        <end position="144"/>
    </location>
</feature>
<proteinExistence type="predicted"/>
<accession>A0A6J7I7C1</accession>
<evidence type="ECO:0000313" key="2">
    <source>
        <dbReference type="EMBL" id="CAB4926908.1"/>
    </source>
</evidence>
<organism evidence="2">
    <name type="scientific">freshwater metagenome</name>
    <dbReference type="NCBI Taxonomy" id="449393"/>
    <lineage>
        <taxon>unclassified sequences</taxon>
        <taxon>metagenomes</taxon>
        <taxon>ecological metagenomes</taxon>
    </lineage>
</organism>
<reference evidence="2" key="1">
    <citation type="submission" date="2020-05" db="EMBL/GenBank/DDBJ databases">
        <authorList>
            <person name="Chiriac C."/>
            <person name="Salcher M."/>
            <person name="Ghai R."/>
            <person name="Kavagutti S V."/>
        </authorList>
    </citation>
    <scope>NUCLEOTIDE SEQUENCE</scope>
</reference>
<keyword evidence="1" id="KW-1133">Transmembrane helix</keyword>
<sequence>MPSRLGPLLVLIGGLGLFVVSLRTWYAVDLAKLPGGVRVAEQVAHMQHFASTANGWEPWGLLSDVILFLVIAIAVAAGVAGLTTRRADPRVAFAAALAGLVGIVLNALHLIDEPQPSALVTVRPSAWLSVAACGLIVLGGGRWFDRLSAALRG</sequence>
<gene>
    <name evidence="2" type="ORF">UFOPK3674_00906</name>
</gene>
<feature type="transmembrane region" description="Helical" evidence="1">
    <location>
        <begin position="91"/>
        <end position="111"/>
    </location>
</feature>
<feature type="transmembrane region" description="Helical" evidence="1">
    <location>
        <begin position="7"/>
        <end position="28"/>
    </location>
</feature>